<dbReference type="CDD" id="cd20339">
    <property type="entry name" value="BRcat_RBR_RNF216"/>
    <property type="match status" value="1"/>
</dbReference>
<proteinExistence type="predicted"/>
<organism evidence="11 12">
    <name type="scientific">Coptotermes formosanus</name>
    <name type="common">Formosan subterranean termite</name>
    <dbReference type="NCBI Taxonomy" id="36987"/>
    <lineage>
        <taxon>Eukaryota</taxon>
        <taxon>Metazoa</taxon>
        <taxon>Ecdysozoa</taxon>
        <taxon>Arthropoda</taxon>
        <taxon>Hexapoda</taxon>
        <taxon>Insecta</taxon>
        <taxon>Pterygota</taxon>
        <taxon>Neoptera</taxon>
        <taxon>Polyneoptera</taxon>
        <taxon>Dictyoptera</taxon>
        <taxon>Blattodea</taxon>
        <taxon>Blattoidea</taxon>
        <taxon>Termitoidae</taxon>
        <taxon>Rhinotermitidae</taxon>
        <taxon>Coptotermes</taxon>
    </lineage>
</organism>
<feature type="region of interest" description="Disordered" evidence="8">
    <location>
        <begin position="457"/>
        <end position="491"/>
    </location>
</feature>
<feature type="region of interest" description="Disordered" evidence="8">
    <location>
        <begin position="385"/>
        <end position="407"/>
    </location>
</feature>
<protein>
    <recommendedName>
        <fullName evidence="10">RING-type domain-containing protein</fullName>
    </recommendedName>
</protein>
<dbReference type="InterPro" id="IPR047544">
    <property type="entry name" value="RING-HC_RBR_RNF216"/>
</dbReference>
<feature type="region of interest" description="Disordered" evidence="8">
    <location>
        <begin position="162"/>
        <end position="193"/>
    </location>
</feature>
<evidence type="ECO:0000256" key="9">
    <source>
        <dbReference type="SAM" id="SignalP"/>
    </source>
</evidence>
<feature type="domain" description="RING-type" evidence="10">
    <location>
        <begin position="896"/>
        <end position="1104"/>
    </location>
</feature>
<keyword evidence="9" id="KW-0732">Signal</keyword>
<comment type="pathway">
    <text evidence="1">Protein modification; protein ubiquitination.</text>
</comment>
<dbReference type="AlphaFoldDB" id="A0A6L2Q8E2"/>
<dbReference type="Pfam" id="PF26191">
    <property type="entry name" value="RING-HC_RBR_RNF216"/>
    <property type="match status" value="1"/>
</dbReference>
<dbReference type="InterPro" id="IPR044066">
    <property type="entry name" value="TRIAD_supradom"/>
</dbReference>
<dbReference type="GO" id="GO:0008270">
    <property type="term" value="F:zinc ion binding"/>
    <property type="evidence" value="ECO:0007669"/>
    <property type="project" value="UniProtKB-KW"/>
</dbReference>
<dbReference type="Pfam" id="PF26200">
    <property type="entry name" value="Rcat_RNF216"/>
    <property type="match status" value="1"/>
</dbReference>
<dbReference type="CDD" id="cd16630">
    <property type="entry name" value="RING-HC_RBR_RNF216"/>
    <property type="match status" value="1"/>
</dbReference>
<keyword evidence="6" id="KW-0833">Ubl conjugation pathway</keyword>
<dbReference type="InterPro" id="IPR013083">
    <property type="entry name" value="Znf_RING/FYVE/PHD"/>
</dbReference>
<dbReference type="InterPro" id="IPR051628">
    <property type="entry name" value="LUBAC_E3_Ligases"/>
</dbReference>
<dbReference type="SUPFAM" id="SSF57850">
    <property type="entry name" value="RING/U-box"/>
    <property type="match status" value="1"/>
</dbReference>
<evidence type="ECO:0000256" key="2">
    <source>
        <dbReference type="ARBA" id="ARBA00022679"/>
    </source>
</evidence>
<dbReference type="Gene3D" id="1.20.120.1750">
    <property type="match status" value="1"/>
</dbReference>
<evidence type="ECO:0000256" key="6">
    <source>
        <dbReference type="ARBA" id="ARBA00022786"/>
    </source>
</evidence>
<evidence type="ECO:0000256" key="8">
    <source>
        <dbReference type="SAM" id="MobiDB-lite"/>
    </source>
</evidence>
<keyword evidence="5" id="KW-0863">Zinc-finger</keyword>
<dbReference type="CDD" id="cd20353">
    <property type="entry name" value="Rcat_RBR_RNF216"/>
    <property type="match status" value="1"/>
</dbReference>
<feature type="non-terminal residue" evidence="11">
    <location>
        <position position="1104"/>
    </location>
</feature>
<evidence type="ECO:0000256" key="3">
    <source>
        <dbReference type="ARBA" id="ARBA00022723"/>
    </source>
</evidence>
<keyword evidence="4" id="KW-0677">Repeat</keyword>
<feature type="non-terminal residue" evidence="11">
    <location>
        <position position="1"/>
    </location>
</feature>
<dbReference type="PANTHER" id="PTHR22770:SF47">
    <property type="entry name" value="E3 UBIQUITIN-PROTEIN LIGASE RNF216"/>
    <property type="match status" value="1"/>
</dbReference>
<keyword evidence="3" id="KW-0479">Metal-binding</keyword>
<evidence type="ECO:0000256" key="7">
    <source>
        <dbReference type="ARBA" id="ARBA00022833"/>
    </source>
</evidence>
<feature type="compositionally biased region" description="Polar residues" evidence="8">
    <location>
        <begin position="462"/>
        <end position="479"/>
    </location>
</feature>
<evidence type="ECO:0000256" key="5">
    <source>
        <dbReference type="ARBA" id="ARBA00022771"/>
    </source>
</evidence>
<keyword evidence="2" id="KW-0808">Transferase</keyword>
<dbReference type="PANTHER" id="PTHR22770">
    <property type="entry name" value="UBIQUITIN CONJUGATING ENZYME 7 INTERACTING PROTEIN-RELATED"/>
    <property type="match status" value="1"/>
</dbReference>
<dbReference type="InterPro" id="IPR047546">
    <property type="entry name" value="Rcat_RBR_RNF216"/>
</dbReference>
<keyword evidence="7" id="KW-0862">Zinc</keyword>
<dbReference type="GO" id="GO:0016740">
    <property type="term" value="F:transferase activity"/>
    <property type="evidence" value="ECO:0007669"/>
    <property type="project" value="UniProtKB-KW"/>
</dbReference>
<sequence>YVLALMQAMFAVIGDIDALFTDVGEVQKELEKFGAKGMVDANEIYELLETHYLRSDRVQFVTSHLLVDLGLRSNFDEEDVINVPDESDDDYLEDLHYTPSTEYNVLNDPDVLDLSSSDFACAAKSHTHYVTRELNSIMDSSTGHVEALAACQVDICPSDSASQNRKENSFQVHGTEPSASSSSSSSSSYVAADASENESHVVLNTAVQGSNTKHNLGTNNSHAISVRTNQNDNFMCDVNNNDPNNNTEYQVPVQAEGKQEQLDSTARDIDESGVEFEDQDDIRCKLLTEAVLIHRTVPRQNLEQIYSYLEANLDHKNRVQIVMQEFLRMELAPELCTSAVCNNSSVGCKLEVTCNNVSETQVLSSPQPCTSSFEEIDTVKKNIAKTSNHPEPEPSTSKMNGKAFKPDDVYPFTSRSTKVNKMGSAFNKKCGMKVEQGKISKSYLSVGKPGEECVTSRVTEKMQPTSDSAVKSMSSATDTKQPDVWEVSSTSTSNASAEWNCRLTDNVWGIDTAPTANCNMQTKPVVVSDDFALKTDISESSRPGWEDAKPGTSQADIYAAGETVIPSSSTESVELISHTLTRKRSKSKAESLDEESSPDKISRLGNTKQSNLLPQRKAAPVEIVLTQNQLKYKSLLMEMFPDADPQYLKQQCQTLQTEESVRSMVTELLESGDYPHRQTPNEAHVESLAGPSVPVSGEDRVEMQFDTLVAILPNADPIYLRETCEKIGSDENAMKNFVTHALETKKYPTREDYLKRQEALALQKKYTEQFSIEGFLEIIPDPFKYFLEERKNNVETEHAISYLKRRYRRIRCTDLRSTFFHNHCNLALTCQELDSFKGVLRRCKRSEYECSIPTGVNIPFLQEVAFIENKMLIQDYLKDKADGKKRAFEEAKAQGALLECGCCFDNEVMLEDMAACNEGHLFCKECVRKGAEVQIGNGKTTFPCLSECVAEFSLKTLQVVLKPSVLSRMLQRKQLEEVKAAGIEDLETCPFCDFASIPPREDKVFHCLNPDCMRESCRKCKEPNHVPLRCDEVEKPDEVKARIYIEDRMTEALVRTCWKCGKKFIKEDGCNKMKCTCGALMCYICRQPVKDYSHFNGQGGDAYH</sequence>
<evidence type="ECO:0000313" key="11">
    <source>
        <dbReference type="EMBL" id="GFG40250.1"/>
    </source>
</evidence>
<feature type="chain" id="PRO_5027065373" description="RING-type domain-containing protein" evidence="9">
    <location>
        <begin position="19"/>
        <end position="1104"/>
    </location>
</feature>
<dbReference type="InterPro" id="IPR047545">
    <property type="entry name" value="BRcat_RBR_RNF216"/>
</dbReference>
<evidence type="ECO:0000256" key="4">
    <source>
        <dbReference type="ARBA" id="ARBA00022737"/>
    </source>
</evidence>
<feature type="compositionally biased region" description="Low complexity" evidence="8">
    <location>
        <begin position="178"/>
        <end position="193"/>
    </location>
</feature>
<evidence type="ECO:0000313" key="12">
    <source>
        <dbReference type="Proteomes" id="UP000502823"/>
    </source>
</evidence>
<name>A0A6L2Q8E2_COPFO</name>
<keyword evidence="12" id="KW-1185">Reference proteome</keyword>
<dbReference type="PROSITE" id="PS51873">
    <property type="entry name" value="TRIAD"/>
    <property type="match status" value="1"/>
</dbReference>
<dbReference type="Proteomes" id="UP000502823">
    <property type="component" value="Unassembled WGS sequence"/>
</dbReference>
<dbReference type="InParanoid" id="A0A6L2Q8E2"/>
<dbReference type="EMBL" id="BLKM01001619">
    <property type="protein sequence ID" value="GFG40250.1"/>
    <property type="molecule type" value="Genomic_DNA"/>
</dbReference>
<comment type="caution">
    <text evidence="11">The sequence shown here is derived from an EMBL/GenBank/DDBJ whole genome shotgun (WGS) entry which is preliminary data.</text>
</comment>
<gene>
    <name evidence="11" type="ORF">Cfor_09838</name>
</gene>
<feature type="compositionally biased region" description="Polar residues" evidence="8">
    <location>
        <begin position="385"/>
        <end position="399"/>
    </location>
</feature>
<accession>A0A6L2Q8E2</accession>
<feature type="region of interest" description="Disordered" evidence="8">
    <location>
        <begin position="577"/>
        <end position="611"/>
    </location>
</feature>
<feature type="compositionally biased region" description="Basic and acidic residues" evidence="8">
    <location>
        <begin position="587"/>
        <end position="602"/>
    </location>
</feature>
<evidence type="ECO:0000256" key="1">
    <source>
        <dbReference type="ARBA" id="ARBA00004906"/>
    </source>
</evidence>
<reference evidence="12" key="1">
    <citation type="submission" date="2020-01" db="EMBL/GenBank/DDBJ databases">
        <title>Draft genome sequence of the Termite Coptotermes fromosanus.</title>
        <authorList>
            <person name="Itakura S."/>
            <person name="Yosikawa Y."/>
            <person name="Umezawa K."/>
        </authorList>
    </citation>
    <scope>NUCLEOTIDE SEQUENCE [LARGE SCALE GENOMIC DNA]</scope>
</reference>
<dbReference type="OrthoDB" id="10009520at2759"/>
<dbReference type="Gene3D" id="3.30.40.10">
    <property type="entry name" value="Zinc/RING finger domain, C3HC4 (zinc finger)"/>
    <property type="match status" value="1"/>
</dbReference>
<feature type="signal peptide" evidence="9">
    <location>
        <begin position="1"/>
        <end position="18"/>
    </location>
</feature>
<evidence type="ECO:0000259" key="10">
    <source>
        <dbReference type="PROSITE" id="PS51873"/>
    </source>
</evidence>